<evidence type="ECO:0000256" key="4">
    <source>
        <dbReference type="PIRSR" id="PIRSR006278-1"/>
    </source>
</evidence>
<name>A0AA35SA83_GEOBA</name>
<evidence type="ECO:0000256" key="5">
    <source>
        <dbReference type="PIRSR" id="PIRSR006278-2"/>
    </source>
</evidence>
<dbReference type="Pfam" id="PF00291">
    <property type="entry name" value="PALP"/>
    <property type="match status" value="1"/>
</dbReference>
<protein>
    <submittedName>
        <fullName evidence="7">Bifunctional D-cysteine desulfhydrase/1-aminocyclopropane-1-carboxylate deaminase, mitochondrial</fullName>
    </submittedName>
</protein>
<feature type="active site" description="Nucleophile" evidence="4">
    <location>
        <position position="97"/>
    </location>
</feature>
<keyword evidence="8" id="KW-1185">Reference proteome</keyword>
<comment type="similarity">
    <text evidence="2">Belongs to the ACC deaminase/D-cysteine desulfhydrase family.</text>
</comment>
<dbReference type="PIRSF" id="PIRSF006278">
    <property type="entry name" value="ACCD_DCysDesulf"/>
    <property type="match status" value="1"/>
</dbReference>
<dbReference type="PANTHER" id="PTHR43780:SF2">
    <property type="entry name" value="1-AMINOCYCLOPROPANE-1-CARBOXYLATE DEAMINASE-RELATED"/>
    <property type="match status" value="1"/>
</dbReference>
<sequence>MSSSAFLYGTLQRYSPPTWADPIRFKPTSYVKLALRPTPIHQWHLPGVPSGYQVWVKRDDMTGSVLGGNKIRKLEFLLADALERGCDSVITSGSLQSNHCRATALAARQLGLQPHLLLRWKGDMPKDLGAVGSEGNLLLDRAAGARIILTPHVRSERDTGPTQHEYATVTKTLHQMVTEYAEKLRSRGSNPYIIPVGGSNHIGSWGYIEAFRELMEEGALDSFDDIVVATGSGGTVCGLAIANYLTGLKVKLHAVCVCDTADYFYGFVDRELEQSGLKPTRDGAPLSSRDLIAIVDSYKGLGYGENTEEELVNLIDIVNKTAVPLDPVYTLKGVRGLLGELKNNPSSFSGSRILYIHTGGVFGLYDGKVTPLLKQLPATNQVSLYSETT</sequence>
<dbReference type="InterPro" id="IPR027278">
    <property type="entry name" value="ACCD_DCysDesulf"/>
</dbReference>
<evidence type="ECO:0000256" key="2">
    <source>
        <dbReference type="ARBA" id="ARBA00008639"/>
    </source>
</evidence>
<comment type="cofactor">
    <cofactor evidence="1">
        <name>pyridoxal 5'-phosphate</name>
        <dbReference type="ChEBI" id="CHEBI:597326"/>
    </cofactor>
</comment>
<evidence type="ECO:0000256" key="1">
    <source>
        <dbReference type="ARBA" id="ARBA00001933"/>
    </source>
</evidence>
<evidence type="ECO:0000313" key="8">
    <source>
        <dbReference type="Proteomes" id="UP001174909"/>
    </source>
</evidence>
<feature type="domain" description="Tryptophan synthase beta chain-like PALP" evidence="6">
    <location>
        <begin position="32"/>
        <end position="359"/>
    </location>
</feature>
<proteinExistence type="inferred from homology"/>
<dbReference type="FunFam" id="3.40.50.1100:FF:000042">
    <property type="entry name" value="Bifunctional D-cysteine desulfhydrase/1-aminocyclopropane-1-carboxylate deaminase mitochondrial"/>
    <property type="match status" value="1"/>
</dbReference>
<dbReference type="InterPro" id="IPR001926">
    <property type="entry name" value="TrpB-like_PALP"/>
</dbReference>
<reference evidence="7" key="1">
    <citation type="submission" date="2023-03" db="EMBL/GenBank/DDBJ databases">
        <authorList>
            <person name="Steffen K."/>
            <person name="Cardenas P."/>
        </authorList>
    </citation>
    <scope>NUCLEOTIDE SEQUENCE</scope>
</reference>
<organism evidence="7 8">
    <name type="scientific">Geodia barretti</name>
    <name type="common">Barrett's horny sponge</name>
    <dbReference type="NCBI Taxonomy" id="519541"/>
    <lineage>
        <taxon>Eukaryota</taxon>
        <taxon>Metazoa</taxon>
        <taxon>Porifera</taxon>
        <taxon>Demospongiae</taxon>
        <taxon>Heteroscleromorpha</taxon>
        <taxon>Tetractinellida</taxon>
        <taxon>Astrophorina</taxon>
        <taxon>Geodiidae</taxon>
        <taxon>Geodia</taxon>
    </lineage>
</organism>
<accession>A0AA35SA83</accession>
<dbReference type="PANTHER" id="PTHR43780">
    <property type="entry name" value="1-AMINOCYCLOPROPANE-1-CARBOXYLATE DEAMINASE-RELATED"/>
    <property type="match status" value="1"/>
</dbReference>
<dbReference type="Proteomes" id="UP001174909">
    <property type="component" value="Unassembled WGS sequence"/>
</dbReference>
<dbReference type="SUPFAM" id="SSF53686">
    <property type="entry name" value="Tryptophan synthase beta subunit-like PLP-dependent enzymes"/>
    <property type="match status" value="1"/>
</dbReference>
<dbReference type="Gene3D" id="3.40.50.1100">
    <property type="match status" value="2"/>
</dbReference>
<dbReference type="InterPro" id="IPR036052">
    <property type="entry name" value="TrpB-like_PALP_sf"/>
</dbReference>
<evidence type="ECO:0000259" key="6">
    <source>
        <dbReference type="Pfam" id="PF00291"/>
    </source>
</evidence>
<keyword evidence="3 5" id="KW-0663">Pyridoxal phosphate</keyword>
<gene>
    <name evidence="7" type="ORF">GBAR_LOCUS15128</name>
</gene>
<dbReference type="EMBL" id="CASHTH010002208">
    <property type="protein sequence ID" value="CAI8026325.1"/>
    <property type="molecule type" value="Genomic_DNA"/>
</dbReference>
<dbReference type="AlphaFoldDB" id="A0AA35SA83"/>
<dbReference type="GO" id="GO:0019148">
    <property type="term" value="F:D-cysteine desulfhydrase activity"/>
    <property type="evidence" value="ECO:0007669"/>
    <property type="project" value="TreeGrafter"/>
</dbReference>
<evidence type="ECO:0000313" key="7">
    <source>
        <dbReference type="EMBL" id="CAI8026325.1"/>
    </source>
</evidence>
<feature type="modified residue" description="N6-(pyridoxal phosphate)lysine" evidence="5">
    <location>
        <position position="70"/>
    </location>
</feature>
<evidence type="ECO:0000256" key="3">
    <source>
        <dbReference type="ARBA" id="ARBA00022898"/>
    </source>
</evidence>
<comment type="caution">
    <text evidence="7">The sequence shown here is derived from an EMBL/GenBank/DDBJ whole genome shotgun (WGS) entry which is preliminary data.</text>
</comment>